<dbReference type="InterPro" id="IPR006311">
    <property type="entry name" value="TAT_signal"/>
</dbReference>
<dbReference type="PROSITE" id="PS51318">
    <property type="entry name" value="TAT"/>
    <property type="match status" value="1"/>
</dbReference>
<evidence type="ECO:0000256" key="1">
    <source>
        <dbReference type="ARBA" id="ARBA00001935"/>
    </source>
</evidence>
<accession>A0A537J813</accession>
<protein>
    <submittedName>
        <fullName evidence="4">Twin-arginine translocation signal domain-containing protein</fullName>
    </submittedName>
</protein>
<dbReference type="Pfam" id="PF21783">
    <property type="entry name" value="YNCE"/>
    <property type="match status" value="1"/>
</dbReference>
<evidence type="ECO:0000256" key="2">
    <source>
        <dbReference type="ARBA" id="ARBA00022729"/>
    </source>
</evidence>
<evidence type="ECO:0000313" key="4">
    <source>
        <dbReference type="EMBL" id="TMI79667.1"/>
    </source>
</evidence>
<dbReference type="InterPro" id="IPR015943">
    <property type="entry name" value="WD40/YVTN_repeat-like_dom_sf"/>
</dbReference>
<dbReference type="InterPro" id="IPR011045">
    <property type="entry name" value="N2O_reductase_N"/>
</dbReference>
<dbReference type="SUPFAM" id="SSF50974">
    <property type="entry name" value="Nitrous oxide reductase, N-terminal domain"/>
    <property type="match status" value="1"/>
</dbReference>
<comment type="cofactor">
    <cofactor evidence="1">
        <name>Cu cation</name>
        <dbReference type="ChEBI" id="CHEBI:23378"/>
    </cofactor>
</comment>
<gene>
    <name evidence="4" type="ORF">E6H03_09820</name>
</gene>
<dbReference type="InterPro" id="IPR048433">
    <property type="entry name" value="YNCE-like_beta-prop"/>
</dbReference>
<dbReference type="AlphaFoldDB" id="A0A537J813"/>
<evidence type="ECO:0000259" key="3">
    <source>
        <dbReference type="Pfam" id="PF21783"/>
    </source>
</evidence>
<dbReference type="PANTHER" id="PTHR47197">
    <property type="entry name" value="PROTEIN NIRF"/>
    <property type="match status" value="1"/>
</dbReference>
<keyword evidence="2" id="KW-0732">Signal</keyword>
<dbReference type="InterPro" id="IPR019546">
    <property type="entry name" value="TAT_signal_bac_arc"/>
</dbReference>
<dbReference type="NCBIfam" id="TIGR01409">
    <property type="entry name" value="TAT_signal_seq"/>
    <property type="match status" value="1"/>
</dbReference>
<name>A0A537J813_9BACT</name>
<dbReference type="PANTHER" id="PTHR47197:SF3">
    <property type="entry name" value="DIHYDRO-HEME D1 DEHYDROGENASE"/>
    <property type="match status" value="1"/>
</dbReference>
<evidence type="ECO:0000313" key="5">
    <source>
        <dbReference type="Proteomes" id="UP000318093"/>
    </source>
</evidence>
<sequence length="361" mass="39760">MEQICSFRPEVSDVPVRPYHLSPLTRRDFLRRGGLAIAGVAGAIGPLRPGTILSAGAPSGSAGAVPDGERRPVALIANSVGDTLTVADGQRLEPVSVIKVGREPHKFRQTRDGRAVYSCNTTSNEMLEIDLATLRVRSRIPILDPYNVLFTHDGRYLYKVSYRYDFVEIHDGETFRTLTRVRTGRQPSHMWLSPDGRWFVNTNQHSNTVTVIDTRSMTLAHRLGVDPQPAGIQISRDGHYMFVASHVGTISVFATDEWKLIRKVHSGKGAHELVATSDGRTIYVTNRYENTASVFDVQAQRVVAKFPVPGGPDMPMLSPDGSQLWVSGRFGDTTTVVNTRTLGILNTFPTGRSPHGIFIVT</sequence>
<dbReference type="EMBL" id="VBAN01000310">
    <property type="protein sequence ID" value="TMI79667.1"/>
    <property type="molecule type" value="Genomic_DNA"/>
</dbReference>
<dbReference type="InterPro" id="IPR051200">
    <property type="entry name" value="Host-pathogen_enzymatic-act"/>
</dbReference>
<dbReference type="Proteomes" id="UP000318093">
    <property type="component" value="Unassembled WGS sequence"/>
</dbReference>
<organism evidence="4 5">
    <name type="scientific">Candidatus Segetimicrobium genomatis</name>
    <dbReference type="NCBI Taxonomy" id="2569760"/>
    <lineage>
        <taxon>Bacteria</taxon>
        <taxon>Bacillati</taxon>
        <taxon>Candidatus Sysuimicrobiota</taxon>
        <taxon>Candidatus Sysuimicrobiia</taxon>
        <taxon>Candidatus Sysuimicrobiales</taxon>
        <taxon>Candidatus Segetimicrobiaceae</taxon>
        <taxon>Candidatus Segetimicrobium</taxon>
    </lineage>
</organism>
<reference evidence="4 5" key="1">
    <citation type="journal article" date="2019" name="Nat. Microbiol.">
        <title>Mediterranean grassland soil C-N compound turnover is dependent on rainfall and depth, and is mediated by genomically divergent microorganisms.</title>
        <authorList>
            <person name="Diamond S."/>
            <person name="Andeer P.F."/>
            <person name="Li Z."/>
            <person name="Crits-Christoph A."/>
            <person name="Burstein D."/>
            <person name="Anantharaman K."/>
            <person name="Lane K.R."/>
            <person name="Thomas B.C."/>
            <person name="Pan C."/>
            <person name="Northen T.R."/>
            <person name="Banfield J.F."/>
        </authorList>
    </citation>
    <scope>NUCLEOTIDE SEQUENCE [LARGE SCALE GENOMIC DNA]</scope>
    <source>
        <strain evidence="4">NP_6</strain>
    </source>
</reference>
<comment type="caution">
    <text evidence="4">The sequence shown here is derived from an EMBL/GenBank/DDBJ whole genome shotgun (WGS) entry which is preliminary data.</text>
</comment>
<proteinExistence type="predicted"/>
<feature type="domain" description="YNCE-like beta-propeller" evidence="3">
    <location>
        <begin position="53"/>
        <end position="359"/>
    </location>
</feature>
<dbReference type="Gene3D" id="2.130.10.10">
    <property type="entry name" value="YVTN repeat-like/Quinoprotein amine dehydrogenase"/>
    <property type="match status" value="2"/>
</dbReference>